<dbReference type="AlphaFoldDB" id="A0AAF0QLJ4"/>
<evidence type="ECO:0000313" key="3">
    <source>
        <dbReference type="Proteomes" id="UP001234989"/>
    </source>
</evidence>
<evidence type="ECO:0000313" key="2">
    <source>
        <dbReference type="EMBL" id="WMV24605.1"/>
    </source>
</evidence>
<protein>
    <recommendedName>
        <fullName evidence="1">Retrotransposon gag domain-containing protein</fullName>
    </recommendedName>
</protein>
<name>A0AAF0QLJ4_SOLVR</name>
<organism evidence="2 3">
    <name type="scientific">Solanum verrucosum</name>
    <dbReference type="NCBI Taxonomy" id="315347"/>
    <lineage>
        <taxon>Eukaryota</taxon>
        <taxon>Viridiplantae</taxon>
        <taxon>Streptophyta</taxon>
        <taxon>Embryophyta</taxon>
        <taxon>Tracheophyta</taxon>
        <taxon>Spermatophyta</taxon>
        <taxon>Magnoliopsida</taxon>
        <taxon>eudicotyledons</taxon>
        <taxon>Gunneridae</taxon>
        <taxon>Pentapetalae</taxon>
        <taxon>asterids</taxon>
        <taxon>lamiids</taxon>
        <taxon>Solanales</taxon>
        <taxon>Solanaceae</taxon>
        <taxon>Solanoideae</taxon>
        <taxon>Solaneae</taxon>
        <taxon>Solanum</taxon>
    </lineage>
</organism>
<evidence type="ECO:0000259" key="1">
    <source>
        <dbReference type="Pfam" id="PF03732"/>
    </source>
</evidence>
<dbReference type="EMBL" id="CP133615">
    <property type="protein sequence ID" value="WMV24605.1"/>
    <property type="molecule type" value="Genomic_DNA"/>
</dbReference>
<gene>
    <name evidence="2" type="ORF">MTR67_017990</name>
</gene>
<proteinExistence type="predicted"/>
<accession>A0AAF0QLJ4</accession>
<sequence>MGKAAARVRDFTRMNPPKFYGSNIEKDPQEFIDEVYKILDIMEWEILKGAVLDRFFPLEMIEAKVLEFINLRQGNMCVRENSFRFAQLSKYAPSIVADRRTKMSKFVSGVSDLVYKEFRTAMLVHDMDISRSMVHDQTIEEDNLKERYREVKRARVDDGNYAHARFGRWGRPRFCQNFFGQWFHKFFFEAKE</sequence>
<dbReference type="Pfam" id="PF03732">
    <property type="entry name" value="Retrotrans_gag"/>
    <property type="match status" value="1"/>
</dbReference>
<reference evidence="2" key="1">
    <citation type="submission" date="2023-08" db="EMBL/GenBank/DDBJ databases">
        <title>A de novo genome assembly of Solanum verrucosum Schlechtendal, a Mexican diploid species geographically isolated from the other diploid A-genome species in potato relatives.</title>
        <authorList>
            <person name="Hosaka K."/>
        </authorList>
    </citation>
    <scope>NUCLEOTIDE SEQUENCE</scope>
    <source>
        <tissue evidence="2">Young leaves</tissue>
    </source>
</reference>
<keyword evidence="3" id="KW-1185">Reference proteome</keyword>
<dbReference type="Proteomes" id="UP001234989">
    <property type="component" value="Chromosome 4"/>
</dbReference>
<dbReference type="InterPro" id="IPR005162">
    <property type="entry name" value="Retrotrans_gag_dom"/>
</dbReference>
<feature type="domain" description="Retrotransposon gag" evidence="1">
    <location>
        <begin position="41"/>
        <end position="111"/>
    </location>
</feature>